<evidence type="ECO:0000313" key="2">
    <source>
        <dbReference type="EMBL" id="UJO13952.1"/>
    </source>
</evidence>
<evidence type="ECO:0000256" key="1">
    <source>
        <dbReference type="SAM" id="MobiDB-lite"/>
    </source>
</evidence>
<proteinExistence type="predicted"/>
<feature type="compositionally biased region" description="Basic and acidic residues" evidence="1">
    <location>
        <begin position="1"/>
        <end position="27"/>
    </location>
</feature>
<feature type="region of interest" description="Disordered" evidence="1">
    <location>
        <begin position="1"/>
        <end position="70"/>
    </location>
</feature>
<dbReference type="GeneID" id="71982940"/>
<accession>A0A9Q8P5N7</accession>
<dbReference type="EMBL" id="CP090164">
    <property type="protein sequence ID" value="UJO13952.1"/>
    <property type="molecule type" value="Genomic_DNA"/>
</dbReference>
<reference evidence="2" key="2">
    <citation type="journal article" date="2022" name="Microb. Genom.">
        <title>A chromosome-scale genome assembly of the tomato pathogen Cladosporium fulvum reveals a compartmentalized genome architecture and the presence of a dispensable chromosome.</title>
        <authorList>
            <person name="Zaccaron A.Z."/>
            <person name="Chen L.H."/>
            <person name="Samaras A."/>
            <person name="Stergiopoulos I."/>
        </authorList>
    </citation>
    <scope>NUCLEOTIDE SEQUENCE</scope>
    <source>
        <strain evidence="2">Race5_Kim</strain>
    </source>
</reference>
<dbReference type="Proteomes" id="UP000756132">
    <property type="component" value="Chromosome 2"/>
</dbReference>
<sequence length="70" mass="7985">MQQKEAEELAKIAARDKAKRENWRPRDTPSPGRGAFPVRSKDGDLPVIRSPGSRSDLDRINNFNAERPQR</sequence>
<organism evidence="2 3">
    <name type="scientific">Passalora fulva</name>
    <name type="common">Tomato leaf mold</name>
    <name type="synonym">Cladosporium fulvum</name>
    <dbReference type="NCBI Taxonomy" id="5499"/>
    <lineage>
        <taxon>Eukaryota</taxon>
        <taxon>Fungi</taxon>
        <taxon>Dikarya</taxon>
        <taxon>Ascomycota</taxon>
        <taxon>Pezizomycotina</taxon>
        <taxon>Dothideomycetes</taxon>
        <taxon>Dothideomycetidae</taxon>
        <taxon>Mycosphaerellales</taxon>
        <taxon>Mycosphaerellaceae</taxon>
        <taxon>Fulvia</taxon>
    </lineage>
</organism>
<dbReference type="KEGG" id="ffu:CLAFUR5_03062"/>
<reference evidence="2" key="1">
    <citation type="submission" date="2021-12" db="EMBL/GenBank/DDBJ databases">
        <authorList>
            <person name="Zaccaron A."/>
            <person name="Stergiopoulos I."/>
        </authorList>
    </citation>
    <scope>NUCLEOTIDE SEQUENCE</scope>
    <source>
        <strain evidence="2">Race5_Kim</strain>
    </source>
</reference>
<keyword evidence="3" id="KW-1185">Reference proteome</keyword>
<name>A0A9Q8P5N7_PASFU</name>
<gene>
    <name evidence="2" type="ORF">CLAFUR5_03062</name>
</gene>
<protein>
    <submittedName>
        <fullName evidence="2">Uncharacterized protein</fullName>
    </submittedName>
</protein>
<dbReference type="AlphaFoldDB" id="A0A9Q8P5N7"/>
<evidence type="ECO:0000313" key="3">
    <source>
        <dbReference type="Proteomes" id="UP000756132"/>
    </source>
</evidence>
<dbReference type="RefSeq" id="XP_047758318.1">
    <property type="nucleotide sequence ID" value="XM_047902210.1"/>
</dbReference>